<dbReference type="AlphaFoldDB" id="A0AAW1CMM3"/>
<evidence type="ECO:0000256" key="1">
    <source>
        <dbReference type="SAM" id="SignalP"/>
    </source>
</evidence>
<protein>
    <submittedName>
        <fullName evidence="2">Uncharacterized protein</fullName>
    </submittedName>
</protein>
<dbReference type="EMBL" id="JAPXFL010000012">
    <property type="protein sequence ID" value="KAK9498953.1"/>
    <property type="molecule type" value="Genomic_DNA"/>
</dbReference>
<evidence type="ECO:0000313" key="3">
    <source>
        <dbReference type="Proteomes" id="UP001461498"/>
    </source>
</evidence>
<feature type="signal peptide" evidence="1">
    <location>
        <begin position="1"/>
        <end position="16"/>
    </location>
</feature>
<accession>A0AAW1CMM3</accession>
<evidence type="ECO:0000313" key="2">
    <source>
        <dbReference type="EMBL" id="KAK9498953.1"/>
    </source>
</evidence>
<reference evidence="2 3" key="1">
    <citation type="submission" date="2022-12" db="EMBL/GenBank/DDBJ databases">
        <title>Chromosome-level genome assembly of true bugs.</title>
        <authorList>
            <person name="Ma L."/>
            <person name="Li H."/>
        </authorList>
    </citation>
    <scope>NUCLEOTIDE SEQUENCE [LARGE SCALE GENOMIC DNA]</scope>
    <source>
        <strain evidence="2">Lab_2022b</strain>
    </source>
</reference>
<proteinExistence type="predicted"/>
<organism evidence="2 3">
    <name type="scientific">Rhynocoris fuscipes</name>
    <dbReference type="NCBI Taxonomy" id="488301"/>
    <lineage>
        <taxon>Eukaryota</taxon>
        <taxon>Metazoa</taxon>
        <taxon>Ecdysozoa</taxon>
        <taxon>Arthropoda</taxon>
        <taxon>Hexapoda</taxon>
        <taxon>Insecta</taxon>
        <taxon>Pterygota</taxon>
        <taxon>Neoptera</taxon>
        <taxon>Paraneoptera</taxon>
        <taxon>Hemiptera</taxon>
        <taxon>Heteroptera</taxon>
        <taxon>Panheteroptera</taxon>
        <taxon>Cimicomorpha</taxon>
        <taxon>Reduviidae</taxon>
        <taxon>Harpactorinae</taxon>
        <taxon>Harpactorini</taxon>
        <taxon>Rhynocoris</taxon>
    </lineage>
</organism>
<keyword evidence="3" id="KW-1185">Reference proteome</keyword>
<keyword evidence="1" id="KW-0732">Signal</keyword>
<name>A0AAW1CMM3_9HEMI</name>
<feature type="chain" id="PRO_5043441272" evidence="1">
    <location>
        <begin position="17"/>
        <end position="240"/>
    </location>
</feature>
<sequence>MFIILVFVFLTGYGECDQNFLTGQSIPHMTTGLLQQRNVTALSRHQKLINAHIYPLLPAESNASKVKQFVNIKDPELNETIVKMGRLQMKVKPLSRKEKKVFKSKVAKKLIAKKVKESLANETSTKAVVIKSSETVLPISATQSAERRFDILNIFRPKQKKKKVVILKSPGFAPEPQYYPVQEQFSFLNEPEQQPSYSNVQFVNEFNNAPAHFYSQQHQFQQSYPHPQPNIYDGAYSQVH</sequence>
<gene>
    <name evidence="2" type="ORF">O3M35_003486</name>
</gene>
<dbReference type="Proteomes" id="UP001461498">
    <property type="component" value="Unassembled WGS sequence"/>
</dbReference>
<comment type="caution">
    <text evidence="2">The sequence shown here is derived from an EMBL/GenBank/DDBJ whole genome shotgun (WGS) entry which is preliminary data.</text>
</comment>